<dbReference type="AlphaFoldDB" id="A0A059F140"/>
<gene>
    <name evidence="2" type="ORF">H312_01713</name>
</gene>
<dbReference type="EMBL" id="KK365159">
    <property type="protein sequence ID" value="KCZ80885.1"/>
    <property type="molecule type" value="Genomic_DNA"/>
</dbReference>
<sequence>MSFTTNNFLDEESNELIESGFDSKHSITRNVNDDFQNDITMFQNENELNKYKLLSKKKKEKKKRKEDRKATVARKIVNLPASQPYIRVVDGEERLCFKYNTKVSESAKNAMPKNELEDYEFCVRFDLDSVDISKLSEKFKSDNVIYPRANIPKEQYTGNRWQYETECNKLAWQFVSLNHVILYGKKGLIQRAVDSYRKYNKQSRNRRMGASKENGDIDGMIKRKHSDSCPKTTIISYTVRGLVKKCRIRIDIEDLKLEDMENDFKWKYSVYPEFFDEYSFGKNYWEVKNKNNELAIKIAFANIDNPSFWNAIKVTNKKTILYKAVNAFKNKDETSGSEKDVIHDAVTSTLKSDEVDDMIFFSEDNCL</sequence>
<evidence type="ECO:0000313" key="3">
    <source>
        <dbReference type="Proteomes" id="UP000030655"/>
    </source>
</evidence>
<dbReference type="Proteomes" id="UP000030655">
    <property type="component" value="Unassembled WGS sequence"/>
</dbReference>
<dbReference type="OrthoDB" id="5599902at2759"/>
<reference evidence="3" key="1">
    <citation type="submission" date="2013-02" db="EMBL/GenBank/DDBJ databases">
        <authorList>
            <consortium name="The Broad Institute Genome Sequencing Platform"/>
            <person name="Cuomo C."/>
            <person name="Becnel J."/>
            <person name="Sanscrainte N."/>
            <person name="Walker B."/>
            <person name="Young S.K."/>
            <person name="Zeng Q."/>
            <person name="Gargeya S."/>
            <person name="Fitzgerald M."/>
            <person name="Haas B."/>
            <person name="Abouelleil A."/>
            <person name="Alvarado L."/>
            <person name="Arachchi H.M."/>
            <person name="Berlin A.M."/>
            <person name="Chapman S.B."/>
            <person name="Dewar J."/>
            <person name="Goldberg J."/>
            <person name="Griggs A."/>
            <person name="Gujja S."/>
            <person name="Hansen M."/>
            <person name="Howarth C."/>
            <person name="Imamovic A."/>
            <person name="Larimer J."/>
            <person name="McCowan C."/>
            <person name="Murphy C."/>
            <person name="Neiman D."/>
            <person name="Pearson M."/>
            <person name="Priest M."/>
            <person name="Roberts A."/>
            <person name="Saif S."/>
            <person name="Shea T."/>
            <person name="Sisk P."/>
            <person name="Sykes S."/>
            <person name="Wortman J."/>
            <person name="Nusbaum C."/>
            <person name="Birren B."/>
        </authorList>
    </citation>
    <scope>NUCLEOTIDE SEQUENCE [LARGE SCALE GENOMIC DNA]</scope>
    <source>
        <strain evidence="3">PRA339</strain>
    </source>
</reference>
<protein>
    <recommendedName>
        <fullName evidence="1">DUF8032 domain-containing protein</fullName>
    </recommendedName>
</protein>
<dbReference type="PANTHER" id="PTHR22949">
    <property type="entry name" value="WHITE COLLAR 2 PROTEIN WC2"/>
    <property type="match status" value="1"/>
</dbReference>
<feature type="non-terminal residue" evidence="2">
    <location>
        <position position="1"/>
    </location>
</feature>
<organism evidence="2 3">
    <name type="scientific">Anncaliia algerae PRA339</name>
    <dbReference type="NCBI Taxonomy" id="1288291"/>
    <lineage>
        <taxon>Eukaryota</taxon>
        <taxon>Fungi</taxon>
        <taxon>Fungi incertae sedis</taxon>
        <taxon>Microsporidia</taxon>
        <taxon>Tubulinosematoidea</taxon>
        <taxon>Tubulinosematidae</taxon>
        <taxon>Anncaliia</taxon>
    </lineage>
</organism>
<keyword evidence="3" id="KW-1185">Reference proteome</keyword>
<evidence type="ECO:0000313" key="2">
    <source>
        <dbReference type="EMBL" id="KCZ80885.1"/>
    </source>
</evidence>
<proteinExistence type="predicted"/>
<feature type="domain" description="DUF8032" evidence="1">
    <location>
        <begin position="231"/>
        <end position="331"/>
    </location>
</feature>
<dbReference type="InterPro" id="IPR058345">
    <property type="entry name" value="DUF8032"/>
</dbReference>
<dbReference type="PANTHER" id="PTHR22949:SF0">
    <property type="entry name" value="RE27538P"/>
    <property type="match status" value="1"/>
</dbReference>
<dbReference type="Pfam" id="PF26087">
    <property type="entry name" value="DUF8032"/>
    <property type="match status" value="2"/>
</dbReference>
<dbReference type="VEuPathDB" id="MicrosporidiaDB:H312_01713"/>
<reference evidence="2 3" key="2">
    <citation type="submission" date="2014-03" db="EMBL/GenBank/DDBJ databases">
        <title>The Genome Sequence of Anncaliia algerae insect isolate PRA339.</title>
        <authorList>
            <consortium name="The Broad Institute Genome Sequencing Platform"/>
            <consortium name="The Broad Institute Genome Sequencing Center for Infectious Disease"/>
            <person name="Cuomo C."/>
            <person name="Becnel J."/>
            <person name="Sanscrainte N."/>
            <person name="Walker B."/>
            <person name="Young S.K."/>
            <person name="Zeng Q."/>
            <person name="Gargeya S."/>
            <person name="Fitzgerald M."/>
            <person name="Haas B."/>
            <person name="Abouelleil A."/>
            <person name="Alvarado L."/>
            <person name="Arachchi H.M."/>
            <person name="Berlin A.M."/>
            <person name="Chapman S.B."/>
            <person name="Dewar J."/>
            <person name="Goldberg J."/>
            <person name="Griggs A."/>
            <person name="Gujja S."/>
            <person name="Hansen M."/>
            <person name="Howarth C."/>
            <person name="Imamovic A."/>
            <person name="Larimer J."/>
            <person name="McCowan C."/>
            <person name="Murphy C."/>
            <person name="Neiman D."/>
            <person name="Pearson M."/>
            <person name="Priest M."/>
            <person name="Roberts A."/>
            <person name="Saif S."/>
            <person name="Shea T."/>
            <person name="Sisk P."/>
            <person name="Sykes S."/>
            <person name="Wortman J."/>
            <person name="Nusbaum C."/>
            <person name="Birren B."/>
        </authorList>
    </citation>
    <scope>NUCLEOTIDE SEQUENCE [LARGE SCALE GENOMIC DNA]</scope>
    <source>
        <strain evidence="2 3">PRA339</strain>
    </source>
</reference>
<dbReference type="STRING" id="1288291.A0A059F140"/>
<feature type="domain" description="DUF8032" evidence="1">
    <location>
        <begin position="114"/>
        <end position="198"/>
    </location>
</feature>
<dbReference type="HOGENOM" id="CLU_061634_0_0_1"/>
<evidence type="ECO:0000259" key="1">
    <source>
        <dbReference type="Pfam" id="PF26087"/>
    </source>
</evidence>
<accession>A0A059F140</accession>
<name>A0A059F140_9MICR</name>